<comment type="caution">
    <text evidence="8">The sequence shown here is derived from an EMBL/GenBank/DDBJ whole genome shotgun (WGS) entry which is preliminary data.</text>
</comment>
<evidence type="ECO:0000313" key="9">
    <source>
        <dbReference type="Proteomes" id="UP000729733"/>
    </source>
</evidence>
<dbReference type="PANTHER" id="PTHR42714">
    <property type="entry name" value="TRNA MODIFICATION GTPASE GTPBP3"/>
    <property type="match status" value="1"/>
</dbReference>
<reference evidence="8" key="1">
    <citation type="journal article" date="2021" name="Antonie Van Leeuwenhoek">
        <title>Draft genome and description of Waterburya agarophytonicola gen. nov. sp. nov. (Pleurocapsales, Cyanobacteria): a seaweed symbiont.</title>
        <authorList>
            <person name="Bonthond G."/>
            <person name="Shalygin S."/>
            <person name="Bayer T."/>
            <person name="Weinberger F."/>
        </authorList>
    </citation>
    <scope>NUCLEOTIDE SEQUENCE</scope>
    <source>
        <strain evidence="8">KI4</strain>
    </source>
</reference>
<evidence type="ECO:0000259" key="7">
    <source>
        <dbReference type="Pfam" id="PF01926"/>
    </source>
</evidence>
<dbReference type="SUPFAM" id="SSF52540">
    <property type="entry name" value="P-loop containing nucleoside triphosphate hydrolases"/>
    <property type="match status" value="1"/>
</dbReference>
<dbReference type="GO" id="GO:0030488">
    <property type="term" value="P:tRNA methylation"/>
    <property type="evidence" value="ECO:0007669"/>
    <property type="project" value="TreeGrafter"/>
</dbReference>
<keyword evidence="9" id="KW-1185">Reference proteome</keyword>
<organism evidence="8 9">
    <name type="scientific">Waterburya agarophytonicola KI4</name>
    <dbReference type="NCBI Taxonomy" id="2874699"/>
    <lineage>
        <taxon>Bacteria</taxon>
        <taxon>Bacillati</taxon>
        <taxon>Cyanobacteriota</taxon>
        <taxon>Cyanophyceae</taxon>
        <taxon>Pleurocapsales</taxon>
        <taxon>Hyellaceae</taxon>
        <taxon>Waterburya</taxon>
        <taxon>Waterburya agarophytonicola</taxon>
    </lineage>
</organism>
<keyword evidence="3" id="KW-0547">Nucleotide-binding</keyword>
<dbReference type="CDD" id="cd00880">
    <property type="entry name" value="Era_like"/>
    <property type="match status" value="1"/>
</dbReference>
<dbReference type="InterPro" id="IPR005225">
    <property type="entry name" value="Small_GTP-bd"/>
</dbReference>
<evidence type="ECO:0000313" key="8">
    <source>
        <dbReference type="EMBL" id="MCC0178801.1"/>
    </source>
</evidence>
<comment type="subcellular location">
    <subcellularLocation>
        <location evidence="1">Membrane</location>
        <topology evidence="1">Multi-pass membrane protein</topology>
    </subcellularLocation>
</comment>
<dbReference type="EMBL" id="JADWDC010000055">
    <property type="protein sequence ID" value="MCC0178801.1"/>
    <property type="molecule type" value="Genomic_DNA"/>
</dbReference>
<dbReference type="GO" id="GO:0005737">
    <property type="term" value="C:cytoplasm"/>
    <property type="evidence" value="ECO:0007669"/>
    <property type="project" value="TreeGrafter"/>
</dbReference>
<dbReference type="InterPro" id="IPR006073">
    <property type="entry name" value="GTP-bd"/>
</dbReference>
<evidence type="ECO:0000256" key="6">
    <source>
        <dbReference type="ARBA" id="ARBA00023136"/>
    </source>
</evidence>
<proteinExistence type="predicted"/>
<sequence length="455" mass="49630">MGKKTSKQEAHYNQARASLQQAISWYSGFRRHGNSPPGDRLQATVKKDLQYLQSALDKLDRRAIRISTFGLVSCGKSSLINALLEEEVVATGPLHGVTQSLTILQWNPFPEDGLAVELIDTPGLDEVAGEARATMAREIAQKSDLILFVVAGDITKTEYEALCELRSTQKPLILVFNKVDLYPDSDRQKIYRQLQQLNAERSRGSLEDLITTQEIVMVAAQPQPIQVRVESADGTVETSWENPEPQIEELHQTICHILQQEGKSLLALNALVQGRDAEANIARKTVELRQTEAEQIINKYARYKAIAVAANPVIFLDLVGGFVADLALIRSLSKLYGLPITTYEAGNLLRRIVASSGGLLLGEVGSSLFLGVGKSGAILSSGFDSTGAIAAYLGTATAQGAIAGYGTYVVGRVAQIYLEQGCTWGEMGASTLIKEILDRVEPNTIMYRLRQELLG</sequence>
<dbReference type="Gene3D" id="3.40.50.300">
    <property type="entry name" value="P-loop containing nucleotide triphosphate hydrolases"/>
    <property type="match status" value="1"/>
</dbReference>
<keyword evidence="4" id="KW-1133">Transmembrane helix</keyword>
<dbReference type="Pfam" id="PF01926">
    <property type="entry name" value="MMR_HSR1"/>
    <property type="match status" value="1"/>
</dbReference>
<keyword evidence="2" id="KW-0812">Transmembrane</keyword>
<accession>A0A964BVD5</accession>
<dbReference type="RefSeq" id="WP_229641904.1">
    <property type="nucleotide sequence ID" value="NZ_JADWDC010000055.1"/>
</dbReference>
<dbReference type="InterPro" id="IPR027417">
    <property type="entry name" value="P-loop_NTPase"/>
</dbReference>
<protein>
    <submittedName>
        <fullName evidence="8">GTP-binding protein</fullName>
    </submittedName>
</protein>
<keyword evidence="6" id="KW-0472">Membrane</keyword>
<dbReference type="Proteomes" id="UP000729733">
    <property type="component" value="Unassembled WGS sequence"/>
</dbReference>
<evidence type="ECO:0000256" key="1">
    <source>
        <dbReference type="ARBA" id="ARBA00004141"/>
    </source>
</evidence>
<dbReference type="NCBIfam" id="TIGR00231">
    <property type="entry name" value="small_GTP"/>
    <property type="match status" value="1"/>
</dbReference>
<dbReference type="Pfam" id="PF05128">
    <property type="entry name" value="DUF697"/>
    <property type="match status" value="1"/>
</dbReference>
<dbReference type="GO" id="GO:0016020">
    <property type="term" value="C:membrane"/>
    <property type="evidence" value="ECO:0007669"/>
    <property type="project" value="UniProtKB-SubCell"/>
</dbReference>
<dbReference type="PANTHER" id="PTHR42714:SF6">
    <property type="entry name" value="TRANSLATION INITIATION FACTOR IF-2"/>
    <property type="match status" value="1"/>
</dbReference>
<keyword evidence="5" id="KW-0342">GTP-binding</keyword>
<dbReference type="GO" id="GO:0005525">
    <property type="term" value="F:GTP binding"/>
    <property type="evidence" value="ECO:0007669"/>
    <property type="project" value="UniProtKB-KW"/>
</dbReference>
<name>A0A964BVD5_9CYAN</name>
<dbReference type="AlphaFoldDB" id="A0A964BVD5"/>
<dbReference type="InterPro" id="IPR021147">
    <property type="entry name" value="DUF697"/>
</dbReference>
<evidence type="ECO:0000256" key="5">
    <source>
        <dbReference type="ARBA" id="ARBA00023134"/>
    </source>
</evidence>
<gene>
    <name evidence="8" type="ORF">I4641_17670</name>
</gene>
<evidence type="ECO:0000256" key="2">
    <source>
        <dbReference type="ARBA" id="ARBA00022692"/>
    </source>
</evidence>
<evidence type="ECO:0000256" key="4">
    <source>
        <dbReference type="ARBA" id="ARBA00022989"/>
    </source>
</evidence>
<dbReference type="GO" id="GO:0002098">
    <property type="term" value="P:tRNA wobble uridine modification"/>
    <property type="evidence" value="ECO:0007669"/>
    <property type="project" value="TreeGrafter"/>
</dbReference>
<evidence type="ECO:0000256" key="3">
    <source>
        <dbReference type="ARBA" id="ARBA00022741"/>
    </source>
</evidence>
<feature type="domain" description="G" evidence="7">
    <location>
        <begin position="66"/>
        <end position="178"/>
    </location>
</feature>